<sequence>MPRPVLEAVLDHLRLEASIGGYEAAERALPSLERVYDSLATLLGAHRDEIAVVESSTRAWDMAFSSLRLGRGDRILTSAAEYASNYIPFLQVARRTGAIVDVVPSDPAGQVSVEALQGMIDDRVKLISLTYIPTNGGLVNPARAVGAVARRAGVPFILDACQAVGQMPVDVREIGCDLLSATGRKFLRGPRAVGFLYVRRDFLHQLEPSLVDMHGATWVSRDTYALRPDARRFENFESNAATKLGLGVAVDYAMAWGLEAIRDRAWGLAATLRTKLPNVPGVTVRDIGAEKCAIVTFTMEDKKPEEIKSALARERINVTVTDATATRLDMEARGLLSMVRASVHYYNTEEEIDRFCAALDGFTL</sequence>
<dbReference type="SUPFAM" id="SSF53383">
    <property type="entry name" value="PLP-dependent transferases"/>
    <property type="match status" value="1"/>
</dbReference>
<dbReference type="GO" id="GO:0008483">
    <property type="term" value="F:transaminase activity"/>
    <property type="evidence" value="ECO:0007669"/>
    <property type="project" value="UniProtKB-KW"/>
</dbReference>
<gene>
    <name evidence="2" type="ORF">E6K74_09275</name>
</gene>
<protein>
    <submittedName>
        <fullName evidence="2">Aminotransferase class V-fold PLP-dependent enzyme</fullName>
    </submittedName>
</protein>
<proteinExistence type="predicted"/>
<reference evidence="2 3" key="1">
    <citation type="journal article" date="2019" name="Nat. Microbiol.">
        <title>Mediterranean grassland soil C-N compound turnover is dependent on rainfall and depth, and is mediated by genomically divergent microorganisms.</title>
        <authorList>
            <person name="Diamond S."/>
            <person name="Andeer P.F."/>
            <person name="Li Z."/>
            <person name="Crits-Christoph A."/>
            <person name="Burstein D."/>
            <person name="Anantharaman K."/>
            <person name="Lane K.R."/>
            <person name="Thomas B.C."/>
            <person name="Pan C."/>
            <person name="Northen T.R."/>
            <person name="Banfield J.F."/>
        </authorList>
    </citation>
    <scope>NUCLEOTIDE SEQUENCE [LARGE SCALE GENOMIC DNA]</scope>
    <source>
        <strain evidence="2">WS_4</strain>
    </source>
</reference>
<accession>A0A538SQ81</accession>
<dbReference type="PANTHER" id="PTHR43586">
    <property type="entry name" value="CYSTEINE DESULFURASE"/>
    <property type="match status" value="1"/>
</dbReference>
<comment type="caution">
    <text evidence="2">The sequence shown here is derived from an EMBL/GenBank/DDBJ whole genome shotgun (WGS) entry which is preliminary data.</text>
</comment>
<evidence type="ECO:0000259" key="1">
    <source>
        <dbReference type="Pfam" id="PF00266"/>
    </source>
</evidence>
<dbReference type="Pfam" id="PF00266">
    <property type="entry name" value="Aminotran_5"/>
    <property type="match status" value="1"/>
</dbReference>
<feature type="domain" description="Aminotransferase class V" evidence="1">
    <location>
        <begin position="2"/>
        <end position="355"/>
    </location>
</feature>
<dbReference type="InterPro" id="IPR015424">
    <property type="entry name" value="PyrdxlP-dep_Trfase"/>
</dbReference>
<dbReference type="EMBL" id="VBOU01000085">
    <property type="protein sequence ID" value="TMQ53529.1"/>
    <property type="molecule type" value="Genomic_DNA"/>
</dbReference>
<dbReference type="InterPro" id="IPR015422">
    <property type="entry name" value="PyrdxlP-dep_Trfase_small"/>
</dbReference>
<dbReference type="PANTHER" id="PTHR43586:SF24">
    <property type="entry name" value="BLR4730 PROTEIN"/>
    <property type="match status" value="1"/>
</dbReference>
<dbReference type="Gene3D" id="3.40.640.10">
    <property type="entry name" value="Type I PLP-dependent aspartate aminotransferase-like (Major domain)"/>
    <property type="match status" value="1"/>
</dbReference>
<keyword evidence="2" id="KW-0032">Aminotransferase</keyword>
<dbReference type="AlphaFoldDB" id="A0A538SQ81"/>
<organism evidence="2 3">
    <name type="scientific">Eiseniibacteriota bacterium</name>
    <dbReference type="NCBI Taxonomy" id="2212470"/>
    <lineage>
        <taxon>Bacteria</taxon>
        <taxon>Candidatus Eiseniibacteriota</taxon>
    </lineage>
</organism>
<keyword evidence="2" id="KW-0808">Transferase</keyword>
<dbReference type="InterPro" id="IPR015421">
    <property type="entry name" value="PyrdxlP-dep_Trfase_major"/>
</dbReference>
<dbReference type="InterPro" id="IPR000192">
    <property type="entry name" value="Aminotrans_V_dom"/>
</dbReference>
<dbReference type="Gene3D" id="3.90.1150.10">
    <property type="entry name" value="Aspartate Aminotransferase, domain 1"/>
    <property type="match status" value="1"/>
</dbReference>
<dbReference type="Proteomes" id="UP000319829">
    <property type="component" value="Unassembled WGS sequence"/>
</dbReference>
<name>A0A538SQ81_UNCEI</name>
<evidence type="ECO:0000313" key="3">
    <source>
        <dbReference type="Proteomes" id="UP000319829"/>
    </source>
</evidence>
<evidence type="ECO:0000313" key="2">
    <source>
        <dbReference type="EMBL" id="TMQ53529.1"/>
    </source>
</evidence>